<accession>A0A073JMW7</accession>
<evidence type="ECO:0000313" key="2">
    <source>
        <dbReference type="EMBL" id="KEK14527.1"/>
    </source>
</evidence>
<evidence type="ECO:0000313" key="3">
    <source>
        <dbReference type="Proteomes" id="UP000027731"/>
    </source>
</evidence>
<comment type="caution">
    <text evidence="2">The sequence shown here is derived from an EMBL/GenBank/DDBJ whole genome shotgun (WGS) entry which is preliminary data.</text>
</comment>
<evidence type="ECO:0000256" key="1">
    <source>
        <dbReference type="SAM" id="MobiDB-lite"/>
    </source>
</evidence>
<feature type="compositionally biased region" description="Polar residues" evidence="1">
    <location>
        <begin position="56"/>
        <end position="81"/>
    </location>
</feature>
<protein>
    <submittedName>
        <fullName evidence="2">Uncharacterized protein</fullName>
    </submittedName>
</protein>
<dbReference type="PATRIC" id="fig|1598.90.peg.1642"/>
<organism evidence="2 3">
    <name type="scientific">Limosilactobacillus reuteri</name>
    <name type="common">Lactobacillus reuteri</name>
    <dbReference type="NCBI Taxonomy" id="1598"/>
    <lineage>
        <taxon>Bacteria</taxon>
        <taxon>Bacillati</taxon>
        <taxon>Bacillota</taxon>
        <taxon>Bacilli</taxon>
        <taxon>Lactobacillales</taxon>
        <taxon>Lactobacillaceae</taxon>
        <taxon>Limosilactobacillus</taxon>
    </lineage>
</organism>
<dbReference type="AlphaFoldDB" id="A0A073JMW7"/>
<reference evidence="2 3" key="1">
    <citation type="submission" date="2014-06" db="EMBL/GenBank/DDBJ databases">
        <title>Genetic determinant of reutericyclin biosynthesis of Lactobacillus reuteri.</title>
        <authorList>
            <person name="Lin X."/>
            <person name="Duar R."/>
            <person name="Walter J."/>
            <person name="Gaenzle M."/>
        </authorList>
    </citation>
    <scope>NUCLEOTIDE SEQUENCE [LARGE SCALE GENOMIC DNA]</scope>
    <source>
        <strain evidence="2 3">LTH2584</strain>
    </source>
</reference>
<dbReference type="Proteomes" id="UP000027731">
    <property type="component" value="Unassembled WGS sequence"/>
</dbReference>
<name>A0A073JMW7_LIMRT</name>
<sequence length="199" mass="21642">MGGVQASTLTAGKDNTTLPSDSGKASANNAQQVLGEDAKANSQVSGTSSSTVVTDKAQSVTNKDNANKTQSIPDSGDFHSSNVTEYHQGMFAGKNINFIVDNDADGQKLVDVNTNGEKLNSWLFSDANHMTPSGSITTRYMPLMKLITDNRRIQKGQLPVANKIAYERDIHYTAPNNYSFDNGDSIYIVMQKAIFNKYY</sequence>
<feature type="region of interest" description="Disordered" evidence="1">
    <location>
        <begin position="1"/>
        <end position="81"/>
    </location>
</feature>
<proteinExistence type="predicted"/>
<gene>
    <name evidence="2" type="ORF">LR3_01505</name>
</gene>
<feature type="compositionally biased region" description="Low complexity" evidence="1">
    <location>
        <begin position="42"/>
        <end position="54"/>
    </location>
</feature>
<dbReference type="EMBL" id="JOSX01000020">
    <property type="protein sequence ID" value="KEK14527.1"/>
    <property type="molecule type" value="Genomic_DNA"/>
</dbReference>
<feature type="compositionally biased region" description="Polar residues" evidence="1">
    <location>
        <begin position="1"/>
        <end position="32"/>
    </location>
</feature>